<dbReference type="Proteomes" id="UP001341840">
    <property type="component" value="Unassembled WGS sequence"/>
</dbReference>
<evidence type="ECO:0000256" key="1">
    <source>
        <dbReference type="SAM" id="Coils"/>
    </source>
</evidence>
<evidence type="ECO:0000313" key="2">
    <source>
        <dbReference type="EMBL" id="MED6209540.1"/>
    </source>
</evidence>
<organism evidence="2 3">
    <name type="scientific">Stylosanthes scabra</name>
    <dbReference type="NCBI Taxonomy" id="79078"/>
    <lineage>
        <taxon>Eukaryota</taxon>
        <taxon>Viridiplantae</taxon>
        <taxon>Streptophyta</taxon>
        <taxon>Embryophyta</taxon>
        <taxon>Tracheophyta</taxon>
        <taxon>Spermatophyta</taxon>
        <taxon>Magnoliopsida</taxon>
        <taxon>eudicotyledons</taxon>
        <taxon>Gunneridae</taxon>
        <taxon>Pentapetalae</taxon>
        <taxon>rosids</taxon>
        <taxon>fabids</taxon>
        <taxon>Fabales</taxon>
        <taxon>Fabaceae</taxon>
        <taxon>Papilionoideae</taxon>
        <taxon>50 kb inversion clade</taxon>
        <taxon>dalbergioids sensu lato</taxon>
        <taxon>Dalbergieae</taxon>
        <taxon>Pterocarpus clade</taxon>
        <taxon>Stylosanthes</taxon>
    </lineage>
</organism>
<proteinExistence type="predicted"/>
<accession>A0ABU6YJM8</accession>
<name>A0ABU6YJM8_9FABA</name>
<gene>
    <name evidence="2" type="ORF">PIB30_055669</name>
</gene>
<feature type="coiled-coil region" evidence="1">
    <location>
        <begin position="7"/>
        <end position="34"/>
    </location>
</feature>
<protein>
    <submittedName>
        <fullName evidence="2">Uncharacterized protein</fullName>
    </submittedName>
</protein>
<keyword evidence="1" id="KW-0175">Coiled coil</keyword>
<dbReference type="EMBL" id="JASCZI010242092">
    <property type="protein sequence ID" value="MED6209540.1"/>
    <property type="molecule type" value="Genomic_DNA"/>
</dbReference>
<sequence length="285" mass="33663">MDQGIILSEFQKEIEEIKIAALESEKAIEEENSRRELNSNFQDQIFPHEEQERIFDMSMSSDMDDIRKEELIKDFVCAEIKACLKVKNNVVVEAEELRSMKPSKFSVNLNENFDSSVVCVDSVVRDCALPLIDKKNENEEIIVDYVQSLPSFTSIIQLPPQSQLELVQLSHGYFLSPHQYALRESDYQLQVICDKQHKSHVEGTTIKKGTLRAFQWSQRDEIHKMYKDKGHALRSTIWNPKLLLWIFTKQFQKIRRMAYKVWDRGKTCFHKYWLRFLDEFKHKPP</sequence>
<reference evidence="2 3" key="1">
    <citation type="journal article" date="2023" name="Plants (Basel)">
        <title>Bridging the Gap: Combining Genomics and Transcriptomics Approaches to Understand Stylosanthes scabra, an Orphan Legume from the Brazilian Caatinga.</title>
        <authorList>
            <person name="Ferreira-Neto J.R.C."/>
            <person name="da Silva M.D."/>
            <person name="Binneck E."/>
            <person name="de Melo N.F."/>
            <person name="da Silva R.H."/>
            <person name="de Melo A.L.T.M."/>
            <person name="Pandolfi V."/>
            <person name="Bustamante F.O."/>
            <person name="Brasileiro-Vidal A.C."/>
            <person name="Benko-Iseppon A.M."/>
        </authorList>
    </citation>
    <scope>NUCLEOTIDE SEQUENCE [LARGE SCALE GENOMIC DNA]</scope>
    <source>
        <tissue evidence="2">Leaves</tissue>
    </source>
</reference>
<keyword evidence="3" id="KW-1185">Reference proteome</keyword>
<evidence type="ECO:0000313" key="3">
    <source>
        <dbReference type="Proteomes" id="UP001341840"/>
    </source>
</evidence>
<comment type="caution">
    <text evidence="2">The sequence shown here is derived from an EMBL/GenBank/DDBJ whole genome shotgun (WGS) entry which is preliminary data.</text>
</comment>